<keyword evidence="5 7" id="KW-0238">DNA-binding</keyword>
<dbReference type="FunFam" id="3.40.1550.20:FF:000002">
    <property type="entry name" value="Transcriptional regulator MraZ"/>
    <property type="match status" value="1"/>
</dbReference>
<comment type="subunit">
    <text evidence="7">Forms oligomers.</text>
</comment>
<comment type="caution">
    <text evidence="9">The sequence shown here is derived from an EMBL/GenBank/DDBJ whole genome shotgun (WGS) entry which is preliminary data.</text>
</comment>
<dbReference type="PATRIC" id="fig|52689.4.peg.3126"/>
<dbReference type="AlphaFoldDB" id="A0A0L6U4I7"/>
<evidence type="ECO:0000256" key="7">
    <source>
        <dbReference type="HAMAP-Rule" id="MF_01008"/>
    </source>
</evidence>
<dbReference type="Proteomes" id="UP000036873">
    <property type="component" value="Unassembled WGS sequence"/>
</dbReference>
<dbReference type="Pfam" id="PF02381">
    <property type="entry name" value="MraZ"/>
    <property type="match status" value="2"/>
</dbReference>
<dbReference type="InterPro" id="IPR037914">
    <property type="entry name" value="SpoVT-AbrB_sf"/>
</dbReference>
<dbReference type="CDD" id="cd16320">
    <property type="entry name" value="MraZ_N"/>
    <property type="match status" value="1"/>
</dbReference>
<dbReference type="GO" id="GO:0003700">
    <property type="term" value="F:DNA-binding transcription factor activity"/>
    <property type="evidence" value="ECO:0007669"/>
    <property type="project" value="UniProtKB-UniRule"/>
</dbReference>
<evidence type="ECO:0000256" key="5">
    <source>
        <dbReference type="ARBA" id="ARBA00023125"/>
    </source>
</evidence>
<feature type="domain" description="SpoVT-AbrB" evidence="8">
    <location>
        <begin position="76"/>
        <end position="119"/>
    </location>
</feature>
<keyword evidence="9" id="KW-0131">Cell cycle</keyword>
<gene>
    <name evidence="7" type="primary">mraZ</name>
    <name evidence="9" type="ORF">AKG39_02110</name>
</gene>
<dbReference type="GO" id="GO:0000976">
    <property type="term" value="F:transcription cis-regulatory region binding"/>
    <property type="evidence" value="ECO:0007669"/>
    <property type="project" value="TreeGrafter"/>
</dbReference>
<dbReference type="CDD" id="cd16321">
    <property type="entry name" value="MraZ_C"/>
    <property type="match status" value="1"/>
</dbReference>
<dbReference type="GO" id="GO:0005737">
    <property type="term" value="C:cytoplasm"/>
    <property type="evidence" value="ECO:0007669"/>
    <property type="project" value="UniProtKB-UniRule"/>
</dbReference>
<dbReference type="InterPro" id="IPR003444">
    <property type="entry name" value="MraZ"/>
</dbReference>
<dbReference type="InterPro" id="IPR020603">
    <property type="entry name" value="MraZ_dom"/>
</dbReference>
<dbReference type="PANTHER" id="PTHR34701:SF1">
    <property type="entry name" value="TRANSCRIPTIONAL REGULATOR MRAZ"/>
    <property type="match status" value="1"/>
</dbReference>
<dbReference type="EMBL" id="LGYO01000006">
    <property type="protein sequence ID" value="KNZ43257.1"/>
    <property type="molecule type" value="Genomic_DNA"/>
</dbReference>
<evidence type="ECO:0000256" key="1">
    <source>
        <dbReference type="ARBA" id="ARBA00013860"/>
    </source>
</evidence>
<keyword evidence="9" id="KW-0132">Cell division</keyword>
<dbReference type="SUPFAM" id="SSF89447">
    <property type="entry name" value="AbrB/MazE/MraZ-like"/>
    <property type="match status" value="1"/>
</dbReference>
<dbReference type="STRING" id="52689.AKG39_02110"/>
<keyword evidence="10" id="KW-1185">Reference proteome</keyword>
<evidence type="ECO:0000259" key="8">
    <source>
        <dbReference type="PROSITE" id="PS51740"/>
    </source>
</evidence>
<dbReference type="GO" id="GO:2000143">
    <property type="term" value="P:negative regulation of DNA-templated transcription initiation"/>
    <property type="evidence" value="ECO:0007669"/>
    <property type="project" value="TreeGrafter"/>
</dbReference>
<name>A0A0L6U4I7_9FIRM</name>
<dbReference type="PROSITE" id="PS51740">
    <property type="entry name" value="SPOVT_ABRB"/>
    <property type="match status" value="2"/>
</dbReference>
<dbReference type="InterPro" id="IPR035644">
    <property type="entry name" value="MraZ_C"/>
</dbReference>
<dbReference type="InterPro" id="IPR038619">
    <property type="entry name" value="MraZ_sf"/>
</dbReference>
<accession>A0A0L6U4I7</accession>
<sequence>MFFGEYEHNIDDKGRLIIPSKFRECLGGQFVLTKGLDCCLFVFSMEEWANFEGKLKTLPISDKDARAFTRFFFAGAADCELDRQGRASIPASLRKYAKISKEVTIIGVSNRLEIWDSQLWASYNDSEDLNYEDIANNMAMLGI</sequence>
<evidence type="ECO:0000313" key="9">
    <source>
        <dbReference type="EMBL" id="KNZ43257.1"/>
    </source>
</evidence>
<keyword evidence="3" id="KW-0677">Repeat</keyword>
<reference evidence="10" key="1">
    <citation type="submission" date="2015-07" db="EMBL/GenBank/DDBJ databases">
        <title>Draft genome sequence of Acetobacterium bakii DSM 8293, a potential psychrophilic chemical producer through syngas fermentation.</title>
        <authorList>
            <person name="Song Y."/>
            <person name="Hwang S."/>
            <person name="Cho B.-K."/>
        </authorList>
    </citation>
    <scope>NUCLEOTIDE SEQUENCE [LARGE SCALE GENOMIC DNA]</scope>
    <source>
        <strain evidence="10">DSM 8239</strain>
    </source>
</reference>
<evidence type="ECO:0000256" key="4">
    <source>
        <dbReference type="ARBA" id="ARBA00023015"/>
    </source>
</evidence>
<organism evidence="9 10">
    <name type="scientific">Acetobacterium bakii</name>
    <dbReference type="NCBI Taxonomy" id="52689"/>
    <lineage>
        <taxon>Bacteria</taxon>
        <taxon>Bacillati</taxon>
        <taxon>Bacillota</taxon>
        <taxon>Clostridia</taxon>
        <taxon>Eubacteriales</taxon>
        <taxon>Eubacteriaceae</taxon>
        <taxon>Acetobacterium</taxon>
    </lineage>
</organism>
<dbReference type="OrthoDB" id="9807753at2"/>
<comment type="subcellular location">
    <subcellularLocation>
        <location evidence="7">Cytoplasm</location>
        <location evidence="7">Nucleoid</location>
    </subcellularLocation>
</comment>
<dbReference type="HAMAP" id="MF_01008">
    <property type="entry name" value="MraZ"/>
    <property type="match status" value="1"/>
</dbReference>
<dbReference type="Gene3D" id="3.40.1550.20">
    <property type="entry name" value="Transcriptional regulator MraZ domain"/>
    <property type="match status" value="1"/>
</dbReference>
<dbReference type="PANTHER" id="PTHR34701">
    <property type="entry name" value="TRANSCRIPTIONAL REGULATOR MRAZ"/>
    <property type="match status" value="1"/>
</dbReference>
<dbReference type="GO" id="GO:0009295">
    <property type="term" value="C:nucleoid"/>
    <property type="evidence" value="ECO:0007669"/>
    <property type="project" value="UniProtKB-SubCell"/>
</dbReference>
<comment type="similarity">
    <text evidence="7">Belongs to the MraZ family.</text>
</comment>
<keyword evidence="2 7" id="KW-0963">Cytoplasm</keyword>
<dbReference type="NCBIfam" id="TIGR00242">
    <property type="entry name" value="division/cell wall cluster transcriptional repressor MraZ"/>
    <property type="match status" value="1"/>
</dbReference>
<dbReference type="RefSeq" id="WP_050738706.1">
    <property type="nucleotide sequence ID" value="NZ_LGYO01000006.1"/>
</dbReference>
<proteinExistence type="inferred from homology"/>
<evidence type="ECO:0000256" key="2">
    <source>
        <dbReference type="ARBA" id="ARBA00022490"/>
    </source>
</evidence>
<keyword evidence="6 7" id="KW-0804">Transcription</keyword>
<evidence type="ECO:0000256" key="3">
    <source>
        <dbReference type="ARBA" id="ARBA00022737"/>
    </source>
</evidence>
<dbReference type="InterPro" id="IPR007159">
    <property type="entry name" value="SpoVT-AbrB_dom"/>
</dbReference>
<dbReference type="InterPro" id="IPR035642">
    <property type="entry name" value="MraZ_N"/>
</dbReference>
<protein>
    <recommendedName>
        <fullName evidence="1 7">Transcriptional regulator MraZ</fullName>
    </recommendedName>
</protein>
<evidence type="ECO:0000256" key="6">
    <source>
        <dbReference type="ARBA" id="ARBA00023163"/>
    </source>
</evidence>
<feature type="domain" description="SpoVT-AbrB" evidence="8">
    <location>
        <begin position="5"/>
        <end position="47"/>
    </location>
</feature>
<dbReference type="GO" id="GO:0051301">
    <property type="term" value="P:cell division"/>
    <property type="evidence" value="ECO:0007669"/>
    <property type="project" value="UniProtKB-KW"/>
</dbReference>
<evidence type="ECO:0000313" key="10">
    <source>
        <dbReference type="Proteomes" id="UP000036873"/>
    </source>
</evidence>
<keyword evidence="4 7" id="KW-0805">Transcription regulation</keyword>